<dbReference type="AlphaFoldDB" id="A0A2M6WTP3"/>
<proteinExistence type="predicted"/>
<dbReference type="InterPro" id="IPR011990">
    <property type="entry name" value="TPR-like_helical_dom_sf"/>
</dbReference>
<keyword evidence="1" id="KW-0802">TPR repeat</keyword>
<organism evidence="2 3">
    <name type="scientific">Candidatus Falkowbacteria bacterium CG10_big_fil_rev_8_21_14_0_10_37_14</name>
    <dbReference type="NCBI Taxonomy" id="1974561"/>
    <lineage>
        <taxon>Bacteria</taxon>
        <taxon>Candidatus Falkowiibacteriota</taxon>
    </lineage>
</organism>
<dbReference type="Proteomes" id="UP000228533">
    <property type="component" value="Unassembled WGS sequence"/>
</dbReference>
<dbReference type="InterPro" id="IPR019734">
    <property type="entry name" value="TPR_rpt"/>
</dbReference>
<name>A0A2M6WTP3_9BACT</name>
<dbReference type="Gene3D" id="1.25.40.10">
    <property type="entry name" value="Tetratricopeptide repeat domain"/>
    <property type="match status" value="2"/>
</dbReference>
<reference evidence="3" key="1">
    <citation type="submission" date="2017-09" db="EMBL/GenBank/DDBJ databases">
        <title>Depth-based differentiation of microbial function through sediment-hosted aquifers and enrichment of novel symbionts in the deep terrestrial subsurface.</title>
        <authorList>
            <person name="Probst A.J."/>
            <person name="Ladd B."/>
            <person name="Jarett J.K."/>
            <person name="Geller-Mcgrath D.E."/>
            <person name="Sieber C.M.K."/>
            <person name="Emerson J.B."/>
            <person name="Anantharaman K."/>
            <person name="Thomas B.C."/>
            <person name="Malmstrom R."/>
            <person name="Stieglmeier M."/>
            <person name="Klingl A."/>
            <person name="Woyke T."/>
            <person name="Ryan C.M."/>
            <person name="Banfield J.F."/>
        </authorList>
    </citation>
    <scope>NUCLEOTIDE SEQUENCE [LARGE SCALE GENOMIC DNA]</scope>
</reference>
<comment type="caution">
    <text evidence="2">The sequence shown here is derived from an EMBL/GenBank/DDBJ whole genome shotgun (WGS) entry which is preliminary data.</text>
</comment>
<dbReference type="PROSITE" id="PS50005">
    <property type="entry name" value="TPR"/>
    <property type="match status" value="2"/>
</dbReference>
<protein>
    <submittedName>
        <fullName evidence="2">Uncharacterized protein</fullName>
    </submittedName>
</protein>
<accession>A0A2M6WTP3</accession>
<sequence>MLIFIAILFFISGLGLVAMIIGRKFSLLSNIDIAQITAEKQADVKKRIIHEKFKRNLLVWSRRTEVFLKPIIGTIYKGGSFLYNRLINLKDNYEQVDRQESGDLKHTESLLAEADDCRHKGDTAKAESLLIEAIGIDAKNYKAFQMLGELYLDRNNHQEAEETLQHAIRLLEQHKKLNPELVKDSELSKAYFSLCAVADVLSDQVKALSSVQKALDLEPNSPRYLDKACEICLNLKNGPEALNYCRRLERVNPGNKKLKEIKDKIREMVSGEQLVLEE</sequence>
<dbReference type="Pfam" id="PF14559">
    <property type="entry name" value="TPR_19"/>
    <property type="match status" value="1"/>
</dbReference>
<feature type="repeat" description="TPR" evidence="1">
    <location>
        <begin position="141"/>
        <end position="174"/>
    </location>
</feature>
<evidence type="ECO:0000313" key="2">
    <source>
        <dbReference type="EMBL" id="PIT96164.1"/>
    </source>
</evidence>
<gene>
    <name evidence="2" type="ORF">COT94_01710</name>
</gene>
<evidence type="ECO:0000256" key="1">
    <source>
        <dbReference type="PROSITE-ProRule" id="PRU00339"/>
    </source>
</evidence>
<dbReference type="SMART" id="SM00028">
    <property type="entry name" value="TPR"/>
    <property type="match status" value="4"/>
</dbReference>
<evidence type="ECO:0000313" key="3">
    <source>
        <dbReference type="Proteomes" id="UP000228533"/>
    </source>
</evidence>
<dbReference type="EMBL" id="PFAM01000012">
    <property type="protein sequence ID" value="PIT96164.1"/>
    <property type="molecule type" value="Genomic_DNA"/>
</dbReference>
<feature type="repeat" description="TPR" evidence="1">
    <location>
        <begin position="188"/>
        <end position="221"/>
    </location>
</feature>
<dbReference type="SUPFAM" id="SSF48452">
    <property type="entry name" value="TPR-like"/>
    <property type="match status" value="1"/>
</dbReference>